<reference evidence="3" key="1">
    <citation type="submission" date="2013-09" db="EMBL/GenBank/DDBJ databases">
        <title>Corchorus olitorius genome sequencing.</title>
        <authorList>
            <person name="Alam M."/>
            <person name="Haque M.S."/>
            <person name="Islam M.S."/>
            <person name="Emdad E.M."/>
            <person name="Islam M.M."/>
            <person name="Ahmed B."/>
            <person name="Halim A."/>
            <person name="Hossen Q.M.M."/>
            <person name="Hossain M.Z."/>
            <person name="Ahmed R."/>
            <person name="Khan M.M."/>
            <person name="Islam R."/>
            <person name="Rashid M.M."/>
            <person name="Khan S.A."/>
            <person name="Rahman M.S."/>
            <person name="Alam M."/>
            <person name="Yahiya A.S."/>
            <person name="Khan M.S."/>
            <person name="Azam M.S."/>
            <person name="Haque T."/>
            <person name="Lashkar M.Z.H."/>
            <person name="Akhand A.I."/>
            <person name="Morshed G."/>
            <person name="Roy S."/>
            <person name="Uddin K.S."/>
            <person name="Rabeya T."/>
            <person name="Hossain A.S."/>
            <person name="Chowdhury A."/>
            <person name="Snigdha A.R."/>
            <person name="Mortoza M.S."/>
            <person name="Matin S.A."/>
            <person name="Hoque S.M.E."/>
            <person name="Islam M.K."/>
            <person name="Roy D.K."/>
            <person name="Haider R."/>
            <person name="Moosa M.M."/>
            <person name="Elias S.M."/>
            <person name="Hasan A.M."/>
            <person name="Jahan S."/>
            <person name="Shafiuddin M."/>
            <person name="Mahmood N."/>
            <person name="Shommy N.S."/>
        </authorList>
    </citation>
    <scope>NUCLEOTIDE SEQUENCE [LARGE SCALE GENOMIC DNA]</scope>
    <source>
        <strain evidence="3">cv. O-4</strain>
    </source>
</reference>
<protein>
    <submittedName>
        <fullName evidence="2">Ribonuclease H protein</fullName>
    </submittedName>
</protein>
<evidence type="ECO:0000313" key="3">
    <source>
        <dbReference type="Proteomes" id="UP000187203"/>
    </source>
</evidence>
<comment type="caution">
    <text evidence="2">The sequence shown here is derived from an EMBL/GenBank/DDBJ whole genome shotgun (WGS) entry which is preliminary data.</text>
</comment>
<keyword evidence="3" id="KW-1185">Reference proteome</keyword>
<evidence type="ECO:0000256" key="1">
    <source>
        <dbReference type="SAM" id="MobiDB-lite"/>
    </source>
</evidence>
<organism evidence="2 3">
    <name type="scientific">Corchorus olitorius</name>
    <dbReference type="NCBI Taxonomy" id="93759"/>
    <lineage>
        <taxon>Eukaryota</taxon>
        <taxon>Viridiplantae</taxon>
        <taxon>Streptophyta</taxon>
        <taxon>Embryophyta</taxon>
        <taxon>Tracheophyta</taxon>
        <taxon>Spermatophyta</taxon>
        <taxon>Magnoliopsida</taxon>
        <taxon>eudicotyledons</taxon>
        <taxon>Gunneridae</taxon>
        <taxon>Pentapetalae</taxon>
        <taxon>rosids</taxon>
        <taxon>malvids</taxon>
        <taxon>Malvales</taxon>
        <taxon>Malvaceae</taxon>
        <taxon>Grewioideae</taxon>
        <taxon>Apeibeae</taxon>
        <taxon>Corchorus</taxon>
    </lineage>
</organism>
<dbReference type="Proteomes" id="UP000187203">
    <property type="component" value="Unassembled WGS sequence"/>
</dbReference>
<dbReference type="AlphaFoldDB" id="A0A1R3K4U2"/>
<gene>
    <name evidence="2" type="ORF">COLO4_11336</name>
</gene>
<dbReference type="EMBL" id="AWUE01014687">
    <property type="protein sequence ID" value="OMP02113.1"/>
    <property type="molecule type" value="Genomic_DNA"/>
</dbReference>
<sequence length="40" mass="4365">MAADWLAQQAKQGMDSDEWADRPTSSFVGILSRDGFPAAH</sequence>
<proteinExistence type="predicted"/>
<feature type="region of interest" description="Disordered" evidence="1">
    <location>
        <begin position="1"/>
        <end position="23"/>
    </location>
</feature>
<accession>A0A1R3K4U2</accession>
<evidence type="ECO:0000313" key="2">
    <source>
        <dbReference type="EMBL" id="OMP02113.1"/>
    </source>
</evidence>
<name>A0A1R3K4U2_9ROSI</name>
<dbReference type="OrthoDB" id="1166575at2759"/>